<feature type="domain" description="Pyrroloquinoline quinone-dependent pyranose dehydrogenase beta-propeller" evidence="2">
    <location>
        <begin position="39"/>
        <end position="421"/>
    </location>
</feature>
<protein>
    <submittedName>
        <fullName evidence="3">Glucose/arabinose dehydrogenase</fullName>
    </submittedName>
</protein>
<dbReference type="InterPro" id="IPR011042">
    <property type="entry name" value="6-blade_b-propeller_TolB-like"/>
</dbReference>
<dbReference type="Pfam" id="PF22807">
    <property type="entry name" value="TrAA12"/>
    <property type="match status" value="1"/>
</dbReference>
<evidence type="ECO:0000259" key="2">
    <source>
        <dbReference type="Pfam" id="PF22807"/>
    </source>
</evidence>
<keyword evidence="4" id="KW-1185">Reference proteome</keyword>
<dbReference type="PANTHER" id="PTHR33546:SF1">
    <property type="entry name" value="LARGE, MULTIFUNCTIONAL SECRETED PROTEIN"/>
    <property type="match status" value="1"/>
</dbReference>
<dbReference type="Proteomes" id="UP000271227">
    <property type="component" value="Unassembled WGS sequence"/>
</dbReference>
<organism evidence="3 4">
    <name type="scientific">Eilatimonas milleporae</name>
    <dbReference type="NCBI Taxonomy" id="911205"/>
    <lineage>
        <taxon>Bacteria</taxon>
        <taxon>Pseudomonadati</taxon>
        <taxon>Pseudomonadota</taxon>
        <taxon>Alphaproteobacteria</taxon>
        <taxon>Kordiimonadales</taxon>
        <taxon>Kordiimonadaceae</taxon>
        <taxon>Eilatimonas</taxon>
    </lineage>
</organism>
<dbReference type="InParanoid" id="A0A3M0C182"/>
<dbReference type="InterPro" id="IPR011041">
    <property type="entry name" value="Quinoprot_gluc/sorb_DH_b-prop"/>
</dbReference>
<evidence type="ECO:0000256" key="1">
    <source>
        <dbReference type="SAM" id="SignalP"/>
    </source>
</evidence>
<evidence type="ECO:0000313" key="3">
    <source>
        <dbReference type="EMBL" id="RMB02625.1"/>
    </source>
</evidence>
<dbReference type="PANTHER" id="PTHR33546">
    <property type="entry name" value="LARGE, MULTIFUNCTIONAL SECRETED PROTEIN-RELATED"/>
    <property type="match status" value="1"/>
</dbReference>
<sequence>MIGKILSAAVISALAGLGVQADVRGVDPGSSPDAETGIRLAPGFGASIFADGIGYARHMAVSKDGWVYVALMRPYDGGFGAVALKDTDGDGRADDIRYFGKGLRGTGIALRGDALYYGDDTRIVRWRLSGDAPVPEGEPELIVGGFPVQRAHAAKPLAFDGDGHLYVNVGVPSNACMADVRTKGSPGQRPCPELEWHGAIWQFDADTTDQDFRTDGVKYSTGHRNAVGIDWNPHADGLYLVQHGRDQLHQFFPDLYSIEDSAELPAEEFHRVEKGADLGWPYSYYDQRKGARMVMPEYGGDGNTVSDHGQLPLVGFPGHWAPNAVLFPRTDVLPTDWRTGAFIAFHGSWNRSPVQQGYNVAFVPMDAAGAVTGDWVIFADGFPGAAQVKSPRDAEHRPTGLAEGTDGALYISSLMSGGRVWRITYEGR</sequence>
<dbReference type="AlphaFoldDB" id="A0A3M0C182"/>
<keyword evidence="1" id="KW-0732">Signal</keyword>
<comment type="caution">
    <text evidence="3">The sequence shown here is derived from an EMBL/GenBank/DDBJ whole genome shotgun (WGS) entry which is preliminary data.</text>
</comment>
<dbReference type="EMBL" id="REFR01000014">
    <property type="protein sequence ID" value="RMB02625.1"/>
    <property type="molecule type" value="Genomic_DNA"/>
</dbReference>
<feature type="chain" id="PRO_5017968360" evidence="1">
    <location>
        <begin position="22"/>
        <end position="428"/>
    </location>
</feature>
<dbReference type="RefSeq" id="WP_245999251.1">
    <property type="nucleotide sequence ID" value="NZ_REFR01000014.1"/>
</dbReference>
<feature type="signal peptide" evidence="1">
    <location>
        <begin position="1"/>
        <end position="21"/>
    </location>
</feature>
<evidence type="ECO:0000313" key="4">
    <source>
        <dbReference type="Proteomes" id="UP000271227"/>
    </source>
</evidence>
<dbReference type="SUPFAM" id="SSF50952">
    <property type="entry name" value="Soluble quinoprotein glucose dehydrogenase"/>
    <property type="match status" value="1"/>
</dbReference>
<proteinExistence type="predicted"/>
<dbReference type="InterPro" id="IPR054539">
    <property type="entry name" value="Beta-prop_PDH"/>
</dbReference>
<name>A0A3M0C182_9PROT</name>
<dbReference type="Gene3D" id="2.120.10.30">
    <property type="entry name" value="TolB, C-terminal domain"/>
    <property type="match status" value="1"/>
</dbReference>
<accession>A0A3M0C182</accession>
<reference evidence="3 4" key="1">
    <citation type="submission" date="2018-10" db="EMBL/GenBank/DDBJ databases">
        <title>Genomic Encyclopedia of Archaeal and Bacterial Type Strains, Phase II (KMG-II): from individual species to whole genera.</title>
        <authorList>
            <person name="Goeker M."/>
        </authorList>
    </citation>
    <scope>NUCLEOTIDE SEQUENCE [LARGE SCALE GENOMIC DNA]</scope>
    <source>
        <strain evidence="3 4">DSM 25217</strain>
    </source>
</reference>
<gene>
    <name evidence="3" type="ORF">BXY39_2975</name>
</gene>